<evidence type="ECO:0000256" key="3">
    <source>
        <dbReference type="ARBA" id="ARBA00022552"/>
    </source>
</evidence>
<feature type="domain" description="RimM N-terminal" evidence="6">
    <location>
        <begin position="12"/>
        <end position="92"/>
    </location>
</feature>
<gene>
    <name evidence="5 8" type="primary">rimM</name>
    <name evidence="8" type="ORF">EVB03_03055</name>
</gene>
<evidence type="ECO:0000256" key="2">
    <source>
        <dbReference type="ARBA" id="ARBA00022517"/>
    </source>
</evidence>
<comment type="subunit">
    <text evidence="5">Binds ribosomal protein uS19.</text>
</comment>
<dbReference type="EMBL" id="SHBP01000003">
    <property type="protein sequence ID" value="RZO20704.1"/>
    <property type="molecule type" value="Genomic_DNA"/>
</dbReference>
<dbReference type="SUPFAM" id="SSF50346">
    <property type="entry name" value="PRC-barrel domain"/>
    <property type="match status" value="1"/>
</dbReference>
<dbReference type="HAMAP" id="MF_00014">
    <property type="entry name" value="Ribosome_mat_RimM"/>
    <property type="match status" value="1"/>
</dbReference>
<dbReference type="NCBIfam" id="TIGR02273">
    <property type="entry name" value="16S_RimM"/>
    <property type="match status" value="1"/>
</dbReference>
<evidence type="ECO:0000259" key="6">
    <source>
        <dbReference type="Pfam" id="PF01782"/>
    </source>
</evidence>
<dbReference type="Pfam" id="PF01782">
    <property type="entry name" value="RimM"/>
    <property type="match status" value="1"/>
</dbReference>
<dbReference type="Gene3D" id="2.30.30.240">
    <property type="entry name" value="PRC-barrel domain"/>
    <property type="match status" value="1"/>
</dbReference>
<comment type="similarity">
    <text evidence="5">Belongs to the RimM family.</text>
</comment>
<dbReference type="InterPro" id="IPR002676">
    <property type="entry name" value="RimM_N"/>
</dbReference>
<dbReference type="GO" id="GO:0005840">
    <property type="term" value="C:ribosome"/>
    <property type="evidence" value="ECO:0007669"/>
    <property type="project" value="InterPro"/>
</dbReference>
<reference evidence="8 9" key="1">
    <citation type="submission" date="2019-02" db="EMBL/GenBank/DDBJ databases">
        <title>Prokaryotic population dynamics and viral predation in marine succession experiment using metagenomics: the confinement effect.</title>
        <authorList>
            <person name="Haro-Moreno J.M."/>
            <person name="Rodriguez-Valera F."/>
            <person name="Lopez-Perez M."/>
        </authorList>
    </citation>
    <scope>NUCLEOTIDE SEQUENCE [LARGE SCALE GENOMIC DNA]</scope>
    <source>
        <strain evidence="8">MED-G170</strain>
    </source>
</reference>
<dbReference type="GO" id="GO:0005737">
    <property type="term" value="C:cytoplasm"/>
    <property type="evidence" value="ECO:0007669"/>
    <property type="project" value="UniProtKB-SubCell"/>
</dbReference>
<dbReference type="GO" id="GO:0006364">
    <property type="term" value="P:rRNA processing"/>
    <property type="evidence" value="ECO:0007669"/>
    <property type="project" value="UniProtKB-UniRule"/>
</dbReference>
<comment type="subcellular location">
    <subcellularLocation>
        <location evidence="5">Cytoplasm</location>
    </subcellularLocation>
</comment>
<keyword evidence="1 5" id="KW-0963">Cytoplasm</keyword>
<dbReference type="InterPro" id="IPR056792">
    <property type="entry name" value="PRC_RimM"/>
</dbReference>
<protein>
    <recommendedName>
        <fullName evidence="5">Ribosome maturation factor RimM</fullName>
    </recommendedName>
</protein>
<dbReference type="Pfam" id="PF24986">
    <property type="entry name" value="PRC_RimM"/>
    <property type="match status" value="1"/>
</dbReference>
<feature type="domain" description="Ribosome maturation factor RimM PRC barrel" evidence="7">
    <location>
        <begin position="105"/>
        <end position="177"/>
    </location>
</feature>
<dbReference type="InterPro" id="IPR011961">
    <property type="entry name" value="RimM"/>
</dbReference>
<evidence type="ECO:0000313" key="9">
    <source>
        <dbReference type="Proteomes" id="UP000315889"/>
    </source>
</evidence>
<evidence type="ECO:0000256" key="1">
    <source>
        <dbReference type="ARBA" id="ARBA00022490"/>
    </source>
</evidence>
<dbReference type="PANTHER" id="PTHR33692:SF1">
    <property type="entry name" value="RIBOSOME MATURATION FACTOR RIMM"/>
    <property type="match status" value="1"/>
</dbReference>
<keyword evidence="3 5" id="KW-0698">rRNA processing</keyword>
<dbReference type="InterPro" id="IPR009000">
    <property type="entry name" value="Transl_B-barrel_sf"/>
</dbReference>
<keyword evidence="4 5" id="KW-0143">Chaperone</keyword>
<name>A0A520MHL3_9GAMM</name>
<proteinExistence type="inferred from homology"/>
<evidence type="ECO:0000256" key="4">
    <source>
        <dbReference type="ARBA" id="ARBA00023186"/>
    </source>
</evidence>
<evidence type="ECO:0000313" key="8">
    <source>
        <dbReference type="EMBL" id="RZO20704.1"/>
    </source>
</evidence>
<sequence length="180" mass="20486">MTSKNGLSEKLVVGRITAVFGIRGWVKVFSYTEQIGTLFDYQPWWVDTTEGLKKLVADDFKRHGDGLVVHLQGVDDRDVAKDWCQRDILVDKALLPDLIGNEYYWHQLVGLEVVSVLQDGTSRLGVVDSLLETGANDVLVIKGDFDSLDREERLIPYSNEFVKSIDLEKQRITVVWDPEF</sequence>
<dbReference type="InterPro" id="IPR036976">
    <property type="entry name" value="RimM_N_sf"/>
</dbReference>
<evidence type="ECO:0000256" key="5">
    <source>
        <dbReference type="HAMAP-Rule" id="MF_00014"/>
    </source>
</evidence>
<evidence type="ECO:0000259" key="7">
    <source>
        <dbReference type="Pfam" id="PF24986"/>
    </source>
</evidence>
<dbReference type="InterPro" id="IPR011033">
    <property type="entry name" value="PRC_barrel-like_sf"/>
</dbReference>
<dbReference type="Gene3D" id="2.40.30.60">
    <property type="entry name" value="RimM"/>
    <property type="match status" value="1"/>
</dbReference>
<comment type="function">
    <text evidence="5">An accessory protein needed during the final step in the assembly of 30S ribosomal subunit, possibly for assembly of the head region. Essential for efficient processing of 16S rRNA. May be needed both before and after RbfA during the maturation of 16S rRNA. It has affinity for free ribosomal 30S subunits but not for 70S ribosomes.</text>
</comment>
<comment type="domain">
    <text evidence="5">The PRC barrel domain binds ribosomal protein uS19.</text>
</comment>
<organism evidence="8 9">
    <name type="scientific">SAR92 clade bacterium</name>
    <dbReference type="NCBI Taxonomy" id="2315479"/>
    <lineage>
        <taxon>Bacteria</taxon>
        <taxon>Pseudomonadati</taxon>
        <taxon>Pseudomonadota</taxon>
        <taxon>Gammaproteobacteria</taxon>
        <taxon>Cellvibrionales</taxon>
        <taxon>Porticoccaceae</taxon>
        <taxon>SAR92 clade</taxon>
    </lineage>
</organism>
<keyword evidence="2 5" id="KW-0690">Ribosome biogenesis</keyword>
<dbReference type="AlphaFoldDB" id="A0A520MHL3"/>
<comment type="caution">
    <text evidence="8">The sequence shown here is derived from an EMBL/GenBank/DDBJ whole genome shotgun (WGS) entry which is preliminary data.</text>
</comment>
<dbReference type="GO" id="GO:0042274">
    <property type="term" value="P:ribosomal small subunit biogenesis"/>
    <property type="evidence" value="ECO:0007669"/>
    <property type="project" value="UniProtKB-UniRule"/>
</dbReference>
<dbReference type="SUPFAM" id="SSF50447">
    <property type="entry name" value="Translation proteins"/>
    <property type="match status" value="1"/>
</dbReference>
<dbReference type="Proteomes" id="UP000315889">
    <property type="component" value="Unassembled WGS sequence"/>
</dbReference>
<dbReference type="PANTHER" id="PTHR33692">
    <property type="entry name" value="RIBOSOME MATURATION FACTOR RIMM"/>
    <property type="match status" value="1"/>
</dbReference>
<accession>A0A520MHL3</accession>
<dbReference type="GO" id="GO:0043022">
    <property type="term" value="F:ribosome binding"/>
    <property type="evidence" value="ECO:0007669"/>
    <property type="project" value="InterPro"/>
</dbReference>